<proteinExistence type="predicted"/>
<keyword evidence="2" id="KW-0472">Membrane</keyword>
<keyword evidence="2" id="KW-0812">Transmembrane</keyword>
<feature type="region of interest" description="Disordered" evidence="1">
    <location>
        <begin position="276"/>
        <end position="297"/>
    </location>
</feature>
<sequence length="297" mass="31593">MNLADLARVRDKDLAGEASAPETRALMHAIMSEEREPVTVTRPGHKVRRGLVLGLATMAAAAAVAVGIGLVGGPVTSYANAAVSIKKNDGYFSVNITDPTADRRSFEEAFRAVGLNVTVKVVPVAPSDVGKLIGPIVPGGFKWHGSIGTQTIRPCSSAFCGKVWMPADFPGRVVFGVGRPAEPGEPYVDEGPLAPEGDEALSGYTSHGKTVADVRTELSRRGLKAGYRLVWQYLDGGDGGISWFDEAVPASRIKNDWIVASTRFHSSDTVDLYVTPGKDAGPVPSPHPEPQWYDMPD</sequence>
<dbReference type="EMBL" id="FOQY01000028">
    <property type="protein sequence ID" value="SFK56848.1"/>
    <property type="molecule type" value="Genomic_DNA"/>
</dbReference>
<evidence type="ECO:0000256" key="2">
    <source>
        <dbReference type="SAM" id="Phobius"/>
    </source>
</evidence>
<organism evidence="3 4">
    <name type="scientific">Streptosporangium canum</name>
    <dbReference type="NCBI Taxonomy" id="324952"/>
    <lineage>
        <taxon>Bacteria</taxon>
        <taxon>Bacillati</taxon>
        <taxon>Actinomycetota</taxon>
        <taxon>Actinomycetes</taxon>
        <taxon>Streptosporangiales</taxon>
        <taxon>Streptosporangiaceae</taxon>
        <taxon>Streptosporangium</taxon>
    </lineage>
</organism>
<dbReference type="GeneID" id="96301899"/>
<reference evidence="4" key="1">
    <citation type="submission" date="2016-10" db="EMBL/GenBank/DDBJ databases">
        <authorList>
            <person name="Varghese N."/>
            <person name="Submissions S."/>
        </authorList>
    </citation>
    <scope>NUCLEOTIDE SEQUENCE [LARGE SCALE GENOMIC DNA]</scope>
    <source>
        <strain evidence="4">CGMCC 4.2126</strain>
    </source>
</reference>
<evidence type="ECO:0000256" key="1">
    <source>
        <dbReference type="SAM" id="MobiDB-lite"/>
    </source>
</evidence>
<dbReference type="AlphaFoldDB" id="A0A1I4AK40"/>
<name>A0A1I4AK40_9ACTN</name>
<dbReference type="Proteomes" id="UP000199111">
    <property type="component" value="Unassembled WGS sequence"/>
</dbReference>
<evidence type="ECO:0000313" key="3">
    <source>
        <dbReference type="EMBL" id="SFK56848.1"/>
    </source>
</evidence>
<gene>
    <name evidence="3" type="ORF">SAMN05216275_128109</name>
</gene>
<accession>A0A1I4AK40</accession>
<keyword evidence="2" id="KW-1133">Transmembrane helix</keyword>
<keyword evidence="4" id="KW-1185">Reference proteome</keyword>
<protein>
    <submittedName>
        <fullName evidence="3">Uncharacterized protein</fullName>
    </submittedName>
</protein>
<dbReference type="RefSeq" id="WP_093890489.1">
    <property type="nucleotide sequence ID" value="NZ_FOQY01000028.1"/>
</dbReference>
<evidence type="ECO:0000313" key="4">
    <source>
        <dbReference type="Proteomes" id="UP000199111"/>
    </source>
</evidence>
<feature type="transmembrane region" description="Helical" evidence="2">
    <location>
        <begin position="51"/>
        <end position="71"/>
    </location>
</feature>